<dbReference type="AlphaFoldDB" id="A0A498GYS7"/>
<sequence length="319" mass="34773">MRSDRKGVKLSRHNLQYLGLFALVFLPSMFGYMAWEAQETDVTVLSVEGGPEGVIFISDPHLKESNIGHVQRTIEEINRLDPSLVLIGGDFVNGDESDFSLQAVWSAVDAPVYAVLGNHDYRAGTDAGGGFAKTIALAGLELTAEEYDVSALRGDESDLRFADELRATLEANGVNVLQNEYKILRVGEKDLVLVGVDDVWAGMAEPPEVPETDAFTLYLIHVPDGRANWDADLILSGHTHGGQFMFPVVQQFSDFGFMEVRGLIQKDGTPATYITRGICGSSLGGIDLRFNSRPEIVLINPTDEQLRLLDAKTGTVTVG</sequence>
<evidence type="ECO:0000313" key="6">
    <source>
        <dbReference type="Proteomes" id="UP000290932"/>
    </source>
</evidence>
<evidence type="ECO:0000259" key="4">
    <source>
        <dbReference type="Pfam" id="PF00149"/>
    </source>
</evidence>
<dbReference type="SUPFAM" id="SSF56300">
    <property type="entry name" value="Metallo-dependent phosphatases"/>
    <property type="match status" value="1"/>
</dbReference>
<dbReference type="InterPro" id="IPR051158">
    <property type="entry name" value="Metallophosphoesterase_sf"/>
</dbReference>
<gene>
    <name evidence="5" type="ORF">ABH15_11080</name>
</gene>
<keyword evidence="2" id="KW-0378">Hydrolase</keyword>
<name>A0A498GYS7_9EURY</name>
<protein>
    <submittedName>
        <fullName evidence="5">Metallophosphoesterase</fullName>
    </submittedName>
</protein>
<accession>A0A498GYS7</accession>
<feature type="transmembrane region" description="Helical" evidence="3">
    <location>
        <begin position="15"/>
        <end position="35"/>
    </location>
</feature>
<keyword evidence="3" id="KW-0812">Transmembrane</keyword>
<dbReference type="Proteomes" id="UP000290932">
    <property type="component" value="Unassembled WGS sequence"/>
</dbReference>
<keyword evidence="3" id="KW-1133">Transmembrane helix</keyword>
<reference evidence="5 6" key="1">
    <citation type="journal article" date="2015" name="Int. J. Syst. Evol. Microbiol.">
        <title>Methanoculleus taiwanensis sp. nov., a methanogen isolated from deep marine sediment at the deformation front area near Taiwan.</title>
        <authorList>
            <person name="Weng C.Y."/>
            <person name="Chen S.C."/>
            <person name="Lai M.C."/>
            <person name="Wu S.Y."/>
            <person name="Lin S."/>
            <person name="Yang T.F."/>
            <person name="Chen P.C."/>
        </authorList>
    </citation>
    <scope>NUCLEOTIDE SEQUENCE [LARGE SCALE GENOMIC DNA]</scope>
    <source>
        <strain evidence="5 6">CYW4</strain>
    </source>
</reference>
<evidence type="ECO:0000256" key="1">
    <source>
        <dbReference type="ARBA" id="ARBA00022723"/>
    </source>
</evidence>
<organism evidence="5 6">
    <name type="scientific">Methanoculleus taiwanensis</name>
    <dbReference type="NCBI Taxonomy" id="1550565"/>
    <lineage>
        <taxon>Archaea</taxon>
        <taxon>Methanobacteriati</taxon>
        <taxon>Methanobacteriota</taxon>
        <taxon>Stenosarchaea group</taxon>
        <taxon>Methanomicrobia</taxon>
        <taxon>Methanomicrobiales</taxon>
        <taxon>Methanomicrobiaceae</taxon>
        <taxon>Methanoculleus</taxon>
    </lineage>
</organism>
<dbReference type="Gene3D" id="3.60.21.10">
    <property type="match status" value="1"/>
</dbReference>
<dbReference type="PANTHER" id="PTHR31302:SF31">
    <property type="entry name" value="PHOSPHODIESTERASE YAEI"/>
    <property type="match status" value="1"/>
</dbReference>
<dbReference type="InterPro" id="IPR004843">
    <property type="entry name" value="Calcineurin-like_PHP"/>
</dbReference>
<dbReference type="PANTHER" id="PTHR31302">
    <property type="entry name" value="TRANSMEMBRANE PROTEIN WITH METALLOPHOSPHOESTERASE DOMAIN-RELATED"/>
    <property type="match status" value="1"/>
</dbReference>
<dbReference type="InterPro" id="IPR029052">
    <property type="entry name" value="Metallo-depent_PP-like"/>
</dbReference>
<feature type="domain" description="Calcineurin-like phosphoesterase" evidence="4">
    <location>
        <begin position="54"/>
        <end position="241"/>
    </location>
</feature>
<dbReference type="GO" id="GO:0008758">
    <property type="term" value="F:UDP-2,3-diacylglucosamine hydrolase activity"/>
    <property type="evidence" value="ECO:0007669"/>
    <property type="project" value="TreeGrafter"/>
</dbReference>
<proteinExistence type="predicted"/>
<dbReference type="Pfam" id="PF00149">
    <property type="entry name" value="Metallophos"/>
    <property type="match status" value="1"/>
</dbReference>
<evidence type="ECO:0000256" key="2">
    <source>
        <dbReference type="ARBA" id="ARBA00022801"/>
    </source>
</evidence>
<evidence type="ECO:0000256" key="3">
    <source>
        <dbReference type="SAM" id="Phobius"/>
    </source>
</evidence>
<dbReference type="GO" id="GO:0046872">
    <property type="term" value="F:metal ion binding"/>
    <property type="evidence" value="ECO:0007669"/>
    <property type="project" value="UniProtKB-KW"/>
</dbReference>
<dbReference type="GO" id="GO:0016020">
    <property type="term" value="C:membrane"/>
    <property type="evidence" value="ECO:0007669"/>
    <property type="project" value="GOC"/>
</dbReference>
<evidence type="ECO:0000313" key="5">
    <source>
        <dbReference type="EMBL" id="RXE55307.1"/>
    </source>
</evidence>
<dbReference type="GO" id="GO:0009245">
    <property type="term" value="P:lipid A biosynthetic process"/>
    <property type="evidence" value="ECO:0007669"/>
    <property type="project" value="TreeGrafter"/>
</dbReference>
<keyword evidence="1" id="KW-0479">Metal-binding</keyword>
<keyword evidence="3" id="KW-0472">Membrane</keyword>
<dbReference type="EMBL" id="LHQS01000003">
    <property type="protein sequence ID" value="RXE55307.1"/>
    <property type="molecule type" value="Genomic_DNA"/>
</dbReference>
<comment type="caution">
    <text evidence="5">The sequence shown here is derived from an EMBL/GenBank/DDBJ whole genome shotgun (WGS) entry which is preliminary data.</text>
</comment>
<keyword evidence="6" id="KW-1185">Reference proteome</keyword>